<gene>
    <name evidence="3" type="ORF">ISP20_00230</name>
</gene>
<evidence type="ECO:0000313" key="4">
    <source>
        <dbReference type="Proteomes" id="UP001430065"/>
    </source>
</evidence>
<keyword evidence="4" id="KW-1185">Reference proteome</keyword>
<feature type="signal peptide" evidence="2">
    <location>
        <begin position="1"/>
        <end position="25"/>
    </location>
</feature>
<evidence type="ECO:0000256" key="2">
    <source>
        <dbReference type="SAM" id="SignalP"/>
    </source>
</evidence>
<accession>A0ABS2JKK9</accession>
<dbReference type="EMBL" id="JADIKC010000001">
    <property type="protein sequence ID" value="MBM7119571.1"/>
    <property type="molecule type" value="Genomic_DNA"/>
</dbReference>
<feature type="chain" id="PRO_5046581963" evidence="2">
    <location>
        <begin position="26"/>
        <end position="250"/>
    </location>
</feature>
<keyword evidence="2" id="KW-0732">Signal</keyword>
<evidence type="ECO:0000256" key="1">
    <source>
        <dbReference type="SAM" id="MobiDB-lite"/>
    </source>
</evidence>
<feature type="compositionally biased region" description="Low complexity" evidence="1">
    <location>
        <begin position="62"/>
        <end position="79"/>
    </location>
</feature>
<organism evidence="3 4">
    <name type="scientific">Dyella kyungheensis</name>
    <dbReference type="NCBI Taxonomy" id="1242174"/>
    <lineage>
        <taxon>Bacteria</taxon>
        <taxon>Pseudomonadati</taxon>
        <taxon>Pseudomonadota</taxon>
        <taxon>Gammaproteobacteria</taxon>
        <taxon>Lysobacterales</taxon>
        <taxon>Rhodanobacteraceae</taxon>
        <taxon>Dyella</taxon>
    </lineage>
</organism>
<feature type="region of interest" description="Disordered" evidence="1">
    <location>
        <begin position="58"/>
        <end position="143"/>
    </location>
</feature>
<protein>
    <submittedName>
        <fullName evidence="3">Uncharacterized protein</fullName>
    </submittedName>
</protein>
<proteinExistence type="predicted"/>
<evidence type="ECO:0000313" key="3">
    <source>
        <dbReference type="EMBL" id="MBM7119571.1"/>
    </source>
</evidence>
<comment type="caution">
    <text evidence="3">The sequence shown here is derived from an EMBL/GenBank/DDBJ whole genome shotgun (WGS) entry which is preliminary data.</text>
</comment>
<name>A0ABS2JKK9_9GAMM</name>
<feature type="compositionally biased region" description="Gly residues" evidence="1">
    <location>
        <begin position="81"/>
        <end position="124"/>
    </location>
</feature>
<dbReference type="Proteomes" id="UP001430065">
    <property type="component" value="Unassembled WGS sequence"/>
</dbReference>
<sequence length="250" mass="25292">MSLSRFFRVSWLGAAVVFTASAAFAAQTTDFSGAWRLDDRHSDNADGLTNAMRVEARKELAARQQQSAPASSSSSATPAGAGHGGGHRGGGGGGGMGGGGMGGGGHGGGMGGGGHGGHRGGGSGDAKPTDAGDKDPIATATYPMPPMLANDSVLLVQQDAKTFQVHLGNGDQLTGKLDGVARQSLNGNAMVRGQIMGGQLVVNIRYADGTQLDQTWAMSADGQQMVVSGAWKVPTLEQPVGFTRTYVGLH</sequence>
<reference evidence="3 4" key="1">
    <citation type="submission" date="2020-10" db="EMBL/GenBank/DDBJ databases">
        <title>Phylogeny of dyella-like bacteria.</title>
        <authorList>
            <person name="Fu J."/>
        </authorList>
    </citation>
    <scope>NUCLEOTIDE SEQUENCE [LARGE SCALE GENOMIC DNA]</scope>
    <source>
        <strain evidence="3 4">THG-B117</strain>
    </source>
</reference>
<feature type="compositionally biased region" description="Basic and acidic residues" evidence="1">
    <location>
        <begin position="127"/>
        <end position="136"/>
    </location>
</feature>
<dbReference type="RefSeq" id="WP_204634062.1">
    <property type="nucleotide sequence ID" value="NZ_CP183983.1"/>
</dbReference>